<sequence>MIELEKKISSALTTILLIFLIFTSSAVFAKDFSQEDRERLIRLETTLKEFKESVDKRFEQIDKRFEQIDKRLEFMQNLMIGMLGVFGGLCGVFVGLLLWDRKTFKENAKEEAMKEIEAKYRVGDWITALKEYSKERQDLAEILKKLNLL</sequence>
<dbReference type="AlphaFoldDB" id="A0AAU8GYS8"/>
<dbReference type="KEGG" id="taut:V4D30_08805"/>
<keyword evidence="1" id="KW-1133">Transmembrane helix</keyword>
<dbReference type="EMBL" id="CP144373">
    <property type="protein sequence ID" value="XCH46433.1"/>
    <property type="molecule type" value="Genomic_DNA"/>
</dbReference>
<feature type="transmembrane region" description="Helical" evidence="1">
    <location>
        <begin position="78"/>
        <end position="99"/>
    </location>
</feature>
<proteinExistence type="predicted"/>
<name>A0AAU8GYS8_9BACT</name>
<evidence type="ECO:0000256" key="1">
    <source>
        <dbReference type="SAM" id="Phobius"/>
    </source>
</evidence>
<keyword evidence="1" id="KW-0812">Transmembrane</keyword>
<evidence type="ECO:0000313" key="2">
    <source>
        <dbReference type="EMBL" id="XCH46433.1"/>
    </source>
</evidence>
<protein>
    <submittedName>
        <fullName evidence="2">Uncharacterized protein</fullName>
    </submittedName>
</protein>
<dbReference type="RefSeq" id="WP_353683966.1">
    <property type="nucleotide sequence ID" value="NZ_CP144373.1"/>
</dbReference>
<organism evidence="2">
    <name type="scientific">Thermodesulfovibrio autotrophicus</name>
    <dbReference type="NCBI Taxonomy" id="3118333"/>
    <lineage>
        <taxon>Bacteria</taxon>
        <taxon>Pseudomonadati</taxon>
        <taxon>Nitrospirota</taxon>
        <taxon>Thermodesulfovibrionia</taxon>
        <taxon>Thermodesulfovibrionales</taxon>
        <taxon>Thermodesulfovibrionaceae</taxon>
        <taxon>Thermodesulfovibrio</taxon>
    </lineage>
</organism>
<accession>A0AAU8GYS8</accession>
<reference evidence="2" key="1">
    <citation type="submission" date="2024-01" db="EMBL/GenBank/DDBJ databases">
        <title>The first autotrophic representatives of the genus Thermodesulfovibrio.</title>
        <authorList>
            <person name="Maltseva A.I."/>
            <person name="Elcheninov A.G."/>
            <person name="Kublanov I.V."/>
            <person name="Lebedinsky A.V."/>
            <person name="Frolov E.N."/>
        </authorList>
    </citation>
    <scope>NUCLEOTIDE SEQUENCE</scope>
    <source>
        <strain evidence="2">3907-1M</strain>
    </source>
</reference>
<dbReference type="Gene3D" id="6.10.250.2540">
    <property type="match status" value="1"/>
</dbReference>
<gene>
    <name evidence="2" type="ORF">V4D30_08805</name>
</gene>
<keyword evidence="1" id="KW-0472">Membrane</keyword>